<dbReference type="GO" id="GO:0006950">
    <property type="term" value="P:response to stress"/>
    <property type="evidence" value="ECO:0007669"/>
    <property type="project" value="TreeGrafter"/>
</dbReference>
<comment type="caution">
    <text evidence="2">The sequence shown here is derived from an EMBL/GenBank/DDBJ whole genome shotgun (WGS) entry which is preliminary data.</text>
</comment>
<reference evidence="2" key="1">
    <citation type="submission" date="2021-04" db="EMBL/GenBank/DDBJ databases">
        <title>The genome sequence of Ideonella sp. 4Y11.</title>
        <authorList>
            <person name="Liu Y."/>
        </authorList>
    </citation>
    <scope>NUCLEOTIDE SEQUENCE</scope>
    <source>
        <strain evidence="2">4Y11</strain>
    </source>
</reference>
<dbReference type="GO" id="GO:0003700">
    <property type="term" value="F:DNA-binding transcription factor activity"/>
    <property type="evidence" value="ECO:0007669"/>
    <property type="project" value="InterPro"/>
</dbReference>
<dbReference type="InterPro" id="IPR039422">
    <property type="entry name" value="MarR/SlyA-like"/>
</dbReference>
<evidence type="ECO:0000313" key="2">
    <source>
        <dbReference type="EMBL" id="MBQ0958947.1"/>
    </source>
</evidence>
<dbReference type="Proteomes" id="UP000678374">
    <property type="component" value="Unassembled WGS sequence"/>
</dbReference>
<dbReference type="Gene3D" id="1.10.10.10">
    <property type="entry name" value="Winged helix-like DNA-binding domain superfamily/Winged helix DNA-binding domain"/>
    <property type="match status" value="1"/>
</dbReference>
<dbReference type="InterPro" id="IPR036390">
    <property type="entry name" value="WH_DNA-bd_sf"/>
</dbReference>
<sequence>MPKKVDTVNQQAGDPVAGVVDALHAVVHRLRAAAAAEPLEDGLAPMEGRALGFFLRQPGATASQLVEHSGRDKAQVARLVAVLRERGLLEARPDEQDRRISRLHPTAAAARLHQRVMQVRRRSAAQALAVLNQDEQRQLQALLQRVAAGG</sequence>
<keyword evidence="3" id="KW-1185">Reference proteome</keyword>
<dbReference type="RefSeq" id="WP_210801458.1">
    <property type="nucleotide sequence ID" value="NZ_JAGQDE010000005.1"/>
</dbReference>
<name>A0A941BIV4_9BURK</name>
<dbReference type="PRINTS" id="PR00598">
    <property type="entry name" value="HTHMARR"/>
</dbReference>
<evidence type="ECO:0000313" key="3">
    <source>
        <dbReference type="Proteomes" id="UP000678374"/>
    </source>
</evidence>
<dbReference type="AlphaFoldDB" id="A0A941BIV4"/>
<evidence type="ECO:0000259" key="1">
    <source>
        <dbReference type="PROSITE" id="PS50995"/>
    </source>
</evidence>
<protein>
    <submittedName>
        <fullName evidence="2">Winged helix-turn-helix transcriptional regulator</fullName>
    </submittedName>
</protein>
<gene>
    <name evidence="2" type="ORF">KAK06_08240</name>
</gene>
<dbReference type="PANTHER" id="PTHR33164">
    <property type="entry name" value="TRANSCRIPTIONAL REGULATOR, MARR FAMILY"/>
    <property type="match status" value="1"/>
</dbReference>
<proteinExistence type="predicted"/>
<accession>A0A941BIV4</accession>
<dbReference type="Pfam" id="PF12802">
    <property type="entry name" value="MarR_2"/>
    <property type="match status" value="1"/>
</dbReference>
<dbReference type="InterPro" id="IPR000835">
    <property type="entry name" value="HTH_MarR-typ"/>
</dbReference>
<dbReference type="SMART" id="SM00347">
    <property type="entry name" value="HTH_MARR"/>
    <property type="match status" value="1"/>
</dbReference>
<dbReference type="PANTHER" id="PTHR33164:SF43">
    <property type="entry name" value="HTH-TYPE TRANSCRIPTIONAL REPRESSOR YETL"/>
    <property type="match status" value="1"/>
</dbReference>
<dbReference type="SUPFAM" id="SSF46785">
    <property type="entry name" value="Winged helix' DNA-binding domain"/>
    <property type="match status" value="1"/>
</dbReference>
<organism evidence="2 3">
    <name type="scientific">Ideonella aquatica</name>
    <dbReference type="NCBI Taxonomy" id="2824119"/>
    <lineage>
        <taxon>Bacteria</taxon>
        <taxon>Pseudomonadati</taxon>
        <taxon>Pseudomonadota</taxon>
        <taxon>Betaproteobacteria</taxon>
        <taxon>Burkholderiales</taxon>
        <taxon>Sphaerotilaceae</taxon>
        <taxon>Ideonella</taxon>
    </lineage>
</organism>
<dbReference type="PROSITE" id="PS50995">
    <property type="entry name" value="HTH_MARR_2"/>
    <property type="match status" value="1"/>
</dbReference>
<dbReference type="InterPro" id="IPR036388">
    <property type="entry name" value="WH-like_DNA-bd_sf"/>
</dbReference>
<feature type="domain" description="HTH marR-type" evidence="1">
    <location>
        <begin position="16"/>
        <end position="148"/>
    </location>
</feature>
<dbReference type="EMBL" id="JAGQDE010000005">
    <property type="protein sequence ID" value="MBQ0958947.1"/>
    <property type="molecule type" value="Genomic_DNA"/>
</dbReference>